<dbReference type="EC" id="2.4.-.-" evidence="1"/>
<evidence type="ECO:0000313" key="1">
    <source>
        <dbReference type="EMBL" id="XRI73370.1"/>
    </source>
</evidence>
<keyword evidence="2" id="KW-1185">Reference proteome</keyword>
<sequence>MSKHLVSVVYITLNAEKYLEKSLDSVKNIAQEILIVDCGSTDQTLSIAQKLKVKVISRTWEGFAAQRQFAVDSACCDWVLMLDADEVLTESGVQMIVEALSYPSDVSAYFLRRLSIFHDKKVLHGDWGHDRVLRLFDRRQGKYTDNLVHEAWETCAPKKTLPGISLFHYSYKDYSELIEKMRRYAMLNAQQLRQKGRVLRAHMPMTHAIAAFTRSYFLRLGMLDGVEGAAIAWTTALGAFMKYAIALEMQAQDKDTS</sequence>
<organism evidence="1 2">
    <name type="scientific">Acidithiobacillus montserratensis</name>
    <dbReference type="NCBI Taxonomy" id="2729135"/>
    <lineage>
        <taxon>Bacteria</taxon>
        <taxon>Pseudomonadati</taxon>
        <taxon>Pseudomonadota</taxon>
        <taxon>Acidithiobacillia</taxon>
        <taxon>Acidithiobacillales</taxon>
        <taxon>Acidithiobacillaceae</taxon>
        <taxon>Acidithiobacillus</taxon>
    </lineage>
</organism>
<proteinExistence type="predicted"/>
<reference evidence="1 2" key="1">
    <citation type="journal article" date="2021" name="ISME J.">
        <title>Genomic evolution of the class Acidithiobacillia: deep-branching Proteobacteria living in extreme acidic conditions.</title>
        <authorList>
            <person name="Moya-Beltran A."/>
            <person name="Beard S."/>
            <person name="Rojas-Villalobos C."/>
            <person name="Issotta F."/>
            <person name="Gallardo Y."/>
            <person name="Ulloa R."/>
            <person name="Giaveno A."/>
            <person name="Degli Esposti M."/>
            <person name="Johnson D.B."/>
            <person name="Quatrini R."/>
        </authorList>
    </citation>
    <scope>NUCLEOTIDE SEQUENCE [LARGE SCALE GENOMIC DNA]</scope>
    <source>
        <strain evidence="1 2">GG1-14</strain>
    </source>
</reference>
<gene>
    <name evidence="1" type="ORF">HHS34_013145</name>
</gene>
<protein>
    <submittedName>
        <fullName evidence="1">Glycosyltransferase family 2 protein</fullName>
        <ecNumber evidence="1">2.4.-.-</ecNumber>
    </submittedName>
</protein>
<dbReference type="Proteomes" id="UP001195965">
    <property type="component" value="Chromosome"/>
</dbReference>
<keyword evidence="1" id="KW-0808">Transferase</keyword>
<keyword evidence="1" id="KW-0328">Glycosyltransferase</keyword>
<dbReference type="EMBL" id="CP127526">
    <property type="protein sequence ID" value="XRI73370.1"/>
    <property type="molecule type" value="Genomic_DNA"/>
</dbReference>
<evidence type="ECO:0000313" key="2">
    <source>
        <dbReference type="Proteomes" id="UP001195965"/>
    </source>
</evidence>
<accession>A0ACD5HEE7</accession>
<name>A0ACD5HEE7_9PROT</name>